<dbReference type="PANTHER" id="PTHR37748">
    <property type="entry name" value="PROTEIN, PUTATIVE-RELATED"/>
    <property type="match status" value="1"/>
</dbReference>
<accession>A0AAV5KZT3</accession>
<feature type="compositionally biased region" description="Basic residues" evidence="1">
    <location>
        <begin position="30"/>
        <end position="42"/>
    </location>
</feature>
<evidence type="ECO:0008006" key="4">
    <source>
        <dbReference type="Google" id="ProtNLM"/>
    </source>
</evidence>
<gene>
    <name evidence="2" type="ORF">SLEP1_g39112</name>
</gene>
<keyword evidence="3" id="KW-1185">Reference proteome</keyword>
<organism evidence="2 3">
    <name type="scientific">Rubroshorea leprosula</name>
    <dbReference type="NCBI Taxonomy" id="152421"/>
    <lineage>
        <taxon>Eukaryota</taxon>
        <taxon>Viridiplantae</taxon>
        <taxon>Streptophyta</taxon>
        <taxon>Embryophyta</taxon>
        <taxon>Tracheophyta</taxon>
        <taxon>Spermatophyta</taxon>
        <taxon>Magnoliopsida</taxon>
        <taxon>eudicotyledons</taxon>
        <taxon>Gunneridae</taxon>
        <taxon>Pentapetalae</taxon>
        <taxon>rosids</taxon>
        <taxon>malvids</taxon>
        <taxon>Malvales</taxon>
        <taxon>Dipterocarpaceae</taxon>
        <taxon>Rubroshorea</taxon>
    </lineage>
</organism>
<evidence type="ECO:0000256" key="1">
    <source>
        <dbReference type="SAM" id="MobiDB-lite"/>
    </source>
</evidence>
<reference evidence="2 3" key="1">
    <citation type="journal article" date="2021" name="Commun. Biol.">
        <title>The genome of Shorea leprosula (Dipterocarpaceae) highlights the ecological relevance of drought in aseasonal tropical rainforests.</title>
        <authorList>
            <person name="Ng K.K.S."/>
            <person name="Kobayashi M.J."/>
            <person name="Fawcett J.A."/>
            <person name="Hatakeyama M."/>
            <person name="Paape T."/>
            <person name="Ng C.H."/>
            <person name="Ang C.C."/>
            <person name="Tnah L.H."/>
            <person name="Lee C.T."/>
            <person name="Nishiyama T."/>
            <person name="Sese J."/>
            <person name="O'Brien M.J."/>
            <person name="Copetti D."/>
            <person name="Mohd Noor M.I."/>
            <person name="Ong R.C."/>
            <person name="Putra M."/>
            <person name="Sireger I.Z."/>
            <person name="Indrioko S."/>
            <person name="Kosugi Y."/>
            <person name="Izuno A."/>
            <person name="Isagi Y."/>
            <person name="Lee S.L."/>
            <person name="Shimizu K.K."/>
        </authorList>
    </citation>
    <scope>NUCLEOTIDE SEQUENCE [LARGE SCALE GENOMIC DNA]</scope>
    <source>
        <strain evidence="2">214</strain>
    </source>
</reference>
<dbReference type="Proteomes" id="UP001054252">
    <property type="component" value="Unassembled WGS sequence"/>
</dbReference>
<dbReference type="PANTHER" id="PTHR37748:SF1">
    <property type="entry name" value="PROTEIN, PUTATIVE-RELATED"/>
    <property type="match status" value="1"/>
</dbReference>
<evidence type="ECO:0000313" key="3">
    <source>
        <dbReference type="Proteomes" id="UP001054252"/>
    </source>
</evidence>
<protein>
    <recommendedName>
        <fullName evidence="4">Secreted protein</fullName>
    </recommendedName>
</protein>
<comment type="caution">
    <text evidence="2">The sequence shown here is derived from an EMBL/GenBank/DDBJ whole genome shotgun (WGS) entry which is preliminary data.</text>
</comment>
<dbReference type="EMBL" id="BPVZ01000086">
    <property type="protein sequence ID" value="GKV30285.1"/>
    <property type="molecule type" value="Genomic_DNA"/>
</dbReference>
<proteinExistence type="predicted"/>
<evidence type="ECO:0000313" key="2">
    <source>
        <dbReference type="EMBL" id="GKV30285.1"/>
    </source>
</evidence>
<feature type="region of interest" description="Disordered" evidence="1">
    <location>
        <begin position="15"/>
        <end position="42"/>
    </location>
</feature>
<sequence>MSFFSAIFSCFAPSSRVSSDDVAGGDYKKAKGQSKHISRKSKSRGAPIVVSYFPLGSNLSRL</sequence>
<dbReference type="AlphaFoldDB" id="A0AAV5KZT3"/>
<name>A0AAV5KZT3_9ROSI</name>